<dbReference type="InterPro" id="IPR002347">
    <property type="entry name" value="SDR_fam"/>
</dbReference>
<dbReference type="Gene3D" id="3.40.50.720">
    <property type="entry name" value="NAD(P)-binding Rossmann-like Domain"/>
    <property type="match status" value="1"/>
</dbReference>
<dbReference type="PROSITE" id="PS00061">
    <property type="entry name" value="ADH_SHORT"/>
    <property type="match status" value="1"/>
</dbReference>
<reference evidence="5 6" key="1">
    <citation type="submission" date="2024-07" db="EMBL/GenBank/DDBJ databases">
        <title>Section-level genome sequencing and comparative genomics of Aspergillus sections Usti and Cavernicolus.</title>
        <authorList>
            <consortium name="Lawrence Berkeley National Laboratory"/>
            <person name="Nybo J.L."/>
            <person name="Vesth T.C."/>
            <person name="Theobald S."/>
            <person name="Frisvad J.C."/>
            <person name="Larsen T.O."/>
            <person name="Kjaerboelling I."/>
            <person name="Rothschild-Mancinelli K."/>
            <person name="Lyhne E.K."/>
            <person name="Kogle M.E."/>
            <person name="Barry K."/>
            <person name="Clum A."/>
            <person name="Na H."/>
            <person name="Ledsgaard L."/>
            <person name="Lin J."/>
            <person name="Lipzen A."/>
            <person name="Kuo A."/>
            <person name="Riley R."/>
            <person name="Mondo S."/>
            <person name="Labutti K."/>
            <person name="Haridas S."/>
            <person name="Pangalinan J."/>
            <person name="Salamov A.A."/>
            <person name="Simmons B.A."/>
            <person name="Magnuson J.K."/>
            <person name="Chen J."/>
            <person name="Drula E."/>
            <person name="Henrissat B."/>
            <person name="Wiebenga A."/>
            <person name="Lubbers R.J."/>
            <person name="Gomes A.C."/>
            <person name="Makela M.R."/>
            <person name="Stajich J."/>
            <person name="Grigoriev I.V."/>
            <person name="Mortensen U.H."/>
            <person name="De Vries R.P."/>
            <person name="Baker S.E."/>
            <person name="Andersen M.R."/>
        </authorList>
    </citation>
    <scope>NUCLEOTIDE SEQUENCE [LARGE SCALE GENOMIC DNA]</scope>
    <source>
        <strain evidence="5 6">CBS 123904</strain>
    </source>
</reference>
<name>A0ABR4IK25_9EURO</name>
<organism evidence="5 6">
    <name type="scientific">Aspergillus pseudoustus</name>
    <dbReference type="NCBI Taxonomy" id="1810923"/>
    <lineage>
        <taxon>Eukaryota</taxon>
        <taxon>Fungi</taxon>
        <taxon>Dikarya</taxon>
        <taxon>Ascomycota</taxon>
        <taxon>Pezizomycotina</taxon>
        <taxon>Eurotiomycetes</taxon>
        <taxon>Eurotiomycetidae</taxon>
        <taxon>Eurotiales</taxon>
        <taxon>Aspergillaceae</taxon>
        <taxon>Aspergillus</taxon>
        <taxon>Aspergillus subgen. Nidulantes</taxon>
    </lineage>
</organism>
<dbReference type="Pfam" id="PF13561">
    <property type="entry name" value="adh_short_C2"/>
    <property type="match status" value="1"/>
</dbReference>
<evidence type="ECO:0000259" key="4">
    <source>
        <dbReference type="SMART" id="SM00822"/>
    </source>
</evidence>
<keyword evidence="3" id="KW-0560">Oxidoreductase</keyword>
<keyword evidence="2" id="KW-0521">NADP</keyword>
<dbReference type="InterPro" id="IPR020904">
    <property type="entry name" value="Sc_DH/Rdtase_CS"/>
</dbReference>
<gene>
    <name evidence="5" type="ORF">BJY01DRAFT_241211</name>
</gene>
<accession>A0ABR4IK25</accession>
<feature type="domain" description="Ketoreductase" evidence="4">
    <location>
        <begin position="52"/>
        <end position="234"/>
    </location>
</feature>
<keyword evidence="6" id="KW-1185">Reference proteome</keyword>
<dbReference type="PRINTS" id="PR00080">
    <property type="entry name" value="SDRFAMILY"/>
</dbReference>
<evidence type="ECO:0000256" key="2">
    <source>
        <dbReference type="ARBA" id="ARBA00022857"/>
    </source>
</evidence>
<sequence>MRPATSLLRTHSLRRLQAGLLTPQLPKRFSTAIPRADGDLIPLKNRFSLAGKSYIVTGGGRGIGYAAARAIAEVGGNVSILDQARSPVRDFASLASEFGVKTKYIRTDITQEASVSRAFEETMADFGRLDGCVTAAGICPEGDFTEHTLADVKRCFDVNITGTFLAAQQTTKALLAQNTPGSIVMIASISGSSVNPGVKLSAYSASKGAVRMLCTELGVELAPAQIRVNAISPGYIDTELLAPLKAAQPKRIDLMQNEPPMKRIGNRNDLTPAVVYLLSEASSYMTGSEIVIAGGVNCGRIESSYL</sequence>
<dbReference type="InterPro" id="IPR057326">
    <property type="entry name" value="KR_dom"/>
</dbReference>
<protein>
    <submittedName>
        <fullName evidence="5">Short-chain dehydrogenase</fullName>
    </submittedName>
</protein>
<comment type="similarity">
    <text evidence="1">Belongs to the short-chain dehydrogenases/reductases (SDR) family.</text>
</comment>
<dbReference type="PANTHER" id="PTHR43008">
    <property type="entry name" value="BENZIL REDUCTASE"/>
    <property type="match status" value="1"/>
</dbReference>
<dbReference type="SUPFAM" id="SSF51735">
    <property type="entry name" value="NAD(P)-binding Rossmann-fold domains"/>
    <property type="match status" value="1"/>
</dbReference>
<evidence type="ECO:0000313" key="6">
    <source>
        <dbReference type="Proteomes" id="UP001610446"/>
    </source>
</evidence>
<evidence type="ECO:0000313" key="5">
    <source>
        <dbReference type="EMBL" id="KAL2827247.1"/>
    </source>
</evidence>
<evidence type="ECO:0000256" key="3">
    <source>
        <dbReference type="ARBA" id="ARBA00023002"/>
    </source>
</evidence>
<comment type="caution">
    <text evidence="5">The sequence shown here is derived from an EMBL/GenBank/DDBJ whole genome shotgun (WGS) entry which is preliminary data.</text>
</comment>
<dbReference type="SMART" id="SM00822">
    <property type="entry name" value="PKS_KR"/>
    <property type="match status" value="1"/>
</dbReference>
<proteinExistence type="inferred from homology"/>
<dbReference type="PANTHER" id="PTHR43008:SF4">
    <property type="entry name" value="CHAIN DEHYDROGENASE, PUTATIVE (AFU_ORTHOLOGUE AFUA_4G08710)-RELATED"/>
    <property type="match status" value="1"/>
</dbReference>
<dbReference type="Proteomes" id="UP001610446">
    <property type="component" value="Unassembled WGS sequence"/>
</dbReference>
<dbReference type="EMBL" id="JBFXLU010000408">
    <property type="protein sequence ID" value="KAL2827247.1"/>
    <property type="molecule type" value="Genomic_DNA"/>
</dbReference>
<dbReference type="PRINTS" id="PR00081">
    <property type="entry name" value="GDHRDH"/>
</dbReference>
<dbReference type="InterPro" id="IPR036291">
    <property type="entry name" value="NAD(P)-bd_dom_sf"/>
</dbReference>
<evidence type="ECO:0000256" key="1">
    <source>
        <dbReference type="ARBA" id="ARBA00006484"/>
    </source>
</evidence>